<name>A0ABV7A504_9BACI</name>
<evidence type="ECO:0000313" key="2">
    <source>
        <dbReference type="Proteomes" id="UP001595387"/>
    </source>
</evidence>
<dbReference type="RefSeq" id="WP_390304696.1">
    <property type="nucleotide sequence ID" value="NZ_JBHRRZ010000013.1"/>
</dbReference>
<protein>
    <submittedName>
        <fullName evidence="1">Uncharacterized protein</fullName>
    </submittedName>
</protein>
<gene>
    <name evidence="1" type="ORF">ACFODW_07075</name>
</gene>
<reference evidence="2" key="1">
    <citation type="journal article" date="2019" name="Int. J. Syst. Evol. Microbiol.">
        <title>The Global Catalogue of Microorganisms (GCM) 10K type strain sequencing project: providing services to taxonomists for standard genome sequencing and annotation.</title>
        <authorList>
            <consortium name="The Broad Institute Genomics Platform"/>
            <consortium name="The Broad Institute Genome Sequencing Center for Infectious Disease"/>
            <person name="Wu L."/>
            <person name="Ma J."/>
        </authorList>
    </citation>
    <scope>NUCLEOTIDE SEQUENCE [LARGE SCALE GENOMIC DNA]</scope>
    <source>
        <strain evidence="2">KCTC 13193</strain>
    </source>
</reference>
<dbReference type="EMBL" id="JBHRRZ010000013">
    <property type="protein sequence ID" value="MFC2948102.1"/>
    <property type="molecule type" value="Genomic_DNA"/>
</dbReference>
<proteinExistence type="predicted"/>
<organism evidence="1 2">
    <name type="scientific">Virgibacillus sediminis</name>
    <dbReference type="NCBI Taxonomy" id="202260"/>
    <lineage>
        <taxon>Bacteria</taxon>
        <taxon>Bacillati</taxon>
        <taxon>Bacillota</taxon>
        <taxon>Bacilli</taxon>
        <taxon>Bacillales</taxon>
        <taxon>Bacillaceae</taxon>
        <taxon>Virgibacillus</taxon>
    </lineage>
</organism>
<sequence>MGKVNDHGTKKWTSLMMPEHYSVVISDMGGEGIQRETHFR</sequence>
<evidence type="ECO:0000313" key="1">
    <source>
        <dbReference type="EMBL" id="MFC2948102.1"/>
    </source>
</evidence>
<dbReference type="Proteomes" id="UP001595387">
    <property type="component" value="Unassembled WGS sequence"/>
</dbReference>
<comment type="caution">
    <text evidence="1">The sequence shown here is derived from an EMBL/GenBank/DDBJ whole genome shotgun (WGS) entry which is preliminary data.</text>
</comment>
<keyword evidence="2" id="KW-1185">Reference proteome</keyword>
<accession>A0ABV7A504</accession>